<feature type="compositionally biased region" description="Low complexity" evidence="2">
    <location>
        <begin position="97"/>
        <end position="114"/>
    </location>
</feature>
<organism evidence="4 5">
    <name type="scientific">Oceanibaculum indicum</name>
    <dbReference type="NCBI Taxonomy" id="526216"/>
    <lineage>
        <taxon>Bacteria</taxon>
        <taxon>Pseudomonadati</taxon>
        <taxon>Pseudomonadota</taxon>
        <taxon>Alphaproteobacteria</taxon>
        <taxon>Rhodospirillales</taxon>
        <taxon>Oceanibaculaceae</taxon>
        <taxon>Oceanibaculum</taxon>
    </lineage>
</organism>
<feature type="region of interest" description="Disordered" evidence="2">
    <location>
        <begin position="32"/>
        <end position="120"/>
    </location>
</feature>
<keyword evidence="4" id="KW-0969">Cilium</keyword>
<comment type="similarity">
    <text evidence="1">Belongs to the flagella basal body rod proteins family.</text>
</comment>
<sequence length="159" mass="16808">MSFIDGIGSALSGAAAATNRFNVSANNVANIQSRGVAPEETNRPQDSTAQPEETQGFQPLRAIDQSQEGGGVQSTTRPISPSSIPVLQESAPEEQGETQTGGQQQQTGETGQEGVSFLPNVDPANEVVQQITSQRQFEANLRTVQTGLQLNQSLLDINS</sequence>
<protein>
    <submittedName>
        <fullName evidence="4">Flagellar basal body rod protein FlgC</fullName>
    </submittedName>
</protein>
<proteinExistence type="inferred from homology"/>
<dbReference type="OrthoDB" id="9793434at2"/>
<evidence type="ECO:0000313" key="5">
    <source>
        <dbReference type="Proteomes" id="UP000277424"/>
    </source>
</evidence>
<name>A0A420WPW4_9PROT</name>
<reference evidence="4 5" key="1">
    <citation type="submission" date="2018-10" db="EMBL/GenBank/DDBJ databases">
        <title>Comparative analysis of microorganisms from saline springs in Andes Mountain Range, Colombia.</title>
        <authorList>
            <person name="Rubin E."/>
        </authorList>
    </citation>
    <scope>NUCLEOTIDE SEQUENCE [LARGE SCALE GENOMIC DNA]</scope>
    <source>
        <strain evidence="4 5">USBA 36</strain>
    </source>
</reference>
<keyword evidence="4" id="KW-0966">Cell projection</keyword>
<comment type="caution">
    <text evidence="4">The sequence shown here is derived from an EMBL/GenBank/DDBJ whole genome shotgun (WGS) entry which is preliminary data.</text>
</comment>
<evidence type="ECO:0000256" key="2">
    <source>
        <dbReference type="SAM" id="MobiDB-lite"/>
    </source>
</evidence>
<dbReference type="Proteomes" id="UP000277424">
    <property type="component" value="Unassembled WGS sequence"/>
</dbReference>
<feature type="compositionally biased region" description="Polar residues" evidence="2">
    <location>
        <begin position="44"/>
        <end position="57"/>
    </location>
</feature>
<gene>
    <name evidence="4" type="ORF">BCL74_0848</name>
</gene>
<dbReference type="InterPro" id="IPR010930">
    <property type="entry name" value="Flg_bb/hook_C_dom"/>
</dbReference>
<accession>A0A420WPW4</accession>
<dbReference type="Pfam" id="PF06429">
    <property type="entry name" value="Flg_bbr_C"/>
    <property type="match status" value="1"/>
</dbReference>
<keyword evidence="4" id="KW-0282">Flagellum</keyword>
<dbReference type="EMBL" id="RBIG01000001">
    <property type="protein sequence ID" value="RKQ73077.1"/>
    <property type="molecule type" value="Genomic_DNA"/>
</dbReference>
<evidence type="ECO:0000259" key="3">
    <source>
        <dbReference type="Pfam" id="PF06429"/>
    </source>
</evidence>
<evidence type="ECO:0000313" key="4">
    <source>
        <dbReference type="EMBL" id="RKQ73077.1"/>
    </source>
</evidence>
<dbReference type="RefSeq" id="WP_121217806.1">
    <property type="nucleotide sequence ID" value="NZ_RBIG01000001.1"/>
</dbReference>
<feature type="domain" description="Flagellar basal-body/hook protein C-terminal" evidence="3">
    <location>
        <begin position="119"/>
        <end position="156"/>
    </location>
</feature>
<dbReference type="AlphaFoldDB" id="A0A420WPW4"/>
<evidence type="ECO:0000256" key="1">
    <source>
        <dbReference type="ARBA" id="ARBA00009677"/>
    </source>
</evidence>